<proteinExistence type="predicted"/>
<dbReference type="STRING" id="316274.Haur_0410"/>
<keyword evidence="2" id="KW-1185">Reference proteome</keyword>
<dbReference type="Proteomes" id="UP000000787">
    <property type="component" value="Chromosome"/>
</dbReference>
<reference evidence="1 2" key="1">
    <citation type="journal article" date="2011" name="Stand. Genomic Sci.">
        <title>Complete genome sequence of the filamentous gliding predatory bacterium Herpetosiphon aurantiacus type strain (114-95(T)).</title>
        <authorList>
            <person name="Kiss H."/>
            <person name="Nett M."/>
            <person name="Domin N."/>
            <person name="Martin K."/>
            <person name="Maresca J.A."/>
            <person name="Copeland A."/>
            <person name="Lapidus A."/>
            <person name="Lucas S."/>
            <person name="Berry K.W."/>
            <person name="Glavina Del Rio T."/>
            <person name="Dalin E."/>
            <person name="Tice H."/>
            <person name="Pitluck S."/>
            <person name="Richardson P."/>
            <person name="Bruce D."/>
            <person name="Goodwin L."/>
            <person name="Han C."/>
            <person name="Detter J.C."/>
            <person name="Schmutz J."/>
            <person name="Brettin T."/>
            <person name="Land M."/>
            <person name="Hauser L."/>
            <person name="Kyrpides N.C."/>
            <person name="Ivanova N."/>
            <person name="Goker M."/>
            <person name="Woyke T."/>
            <person name="Klenk H.P."/>
            <person name="Bryant D.A."/>
        </authorList>
    </citation>
    <scope>NUCLEOTIDE SEQUENCE [LARGE SCALE GENOMIC DNA]</scope>
    <source>
        <strain evidence="2">ATCC 23779 / DSM 785 / 114-95</strain>
    </source>
</reference>
<evidence type="ECO:0008006" key="3">
    <source>
        <dbReference type="Google" id="ProtNLM"/>
    </source>
</evidence>
<dbReference type="InterPro" id="IPR026350">
    <property type="entry name" value="GxxExxY"/>
</dbReference>
<protein>
    <recommendedName>
        <fullName evidence="3">GxxExxY protein</fullName>
    </recommendedName>
</protein>
<dbReference type="AlphaFoldDB" id="A9AUE2"/>
<name>A9AUE2_HERA2</name>
<accession>A9AUE2</accession>
<sequence length="39" mass="4551">MTTLEEAQLINYLKATQFRVGLLINFGSLGKLEWKRLVR</sequence>
<organism evidence="1 2">
    <name type="scientific">Herpetosiphon aurantiacus (strain ATCC 23779 / DSM 785 / 114-95)</name>
    <dbReference type="NCBI Taxonomy" id="316274"/>
    <lineage>
        <taxon>Bacteria</taxon>
        <taxon>Bacillati</taxon>
        <taxon>Chloroflexota</taxon>
        <taxon>Chloroflexia</taxon>
        <taxon>Herpetosiphonales</taxon>
        <taxon>Herpetosiphonaceae</taxon>
        <taxon>Herpetosiphon</taxon>
    </lineage>
</organism>
<dbReference type="InParanoid" id="A9AUE2"/>
<gene>
    <name evidence="1" type="ordered locus">Haur_0410</name>
</gene>
<dbReference type="EMBL" id="CP000875">
    <property type="protein sequence ID" value="ABX03061.1"/>
    <property type="molecule type" value="Genomic_DNA"/>
</dbReference>
<evidence type="ECO:0000313" key="2">
    <source>
        <dbReference type="Proteomes" id="UP000000787"/>
    </source>
</evidence>
<dbReference type="Pfam" id="PF13366">
    <property type="entry name" value="PDDEXK_3"/>
    <property type="match status" value="1"/>
</dbReference>
<dbReference type="KEGG" id="hau:Haur_0410"/>
<dbReference type="HOGENOM" id="CLU_3310918_0_0_0"/>
<evidence type="ECO:0000313" key="1">
    <source>
        <dbReference type="EMBL" id="ABX03061.1"/>
    </source>
</evidence>
<dbReference type="NCBIfam" id="TIGR04256">
    <property type="entry name" value="GxxExxY"/>
    <property type="match status" value="1"/>
</dbReference>
<dbReference type="BioCyc" id="HAUR316274:GHYA-413-MONOMER"/>